<comment type="catalytic activity">
    <reaction evidence="6">
        <text>UDP-N-acetyl-alpha-D-muramoyl-L-alanyl-gamma-D-glutamyl-meso-2,6-diaminopimeloyl-D-alanyl-D-alanine + di-trans,octa-cis-undecaprenyl phosphate = di-trans,octa-cis-undecaprenyl diphospho-N-acetyl-alpha-D-muramoyl-L-alanyl-D-glutamyl-meso-2,6-diaminopimeloyl-D-alanyl-D-alanine + UMP</text>
        <dbReference type="Rhea" id="RHEA:28386"/>
        <dbReference type="ChEBI" id="CHEBI:57865"/>
        <dbReference type="ChEBI" id="CHEBI:60392"/>
        <dbReference type="ChEBI" id="CHEBI:61386"/>
        <dbReference type="ChEBI" id="CHEBI:61387"/>
        <dbReference type="EC" id="2.7.8.13"/>
    </reaction>
</comment>
<feature type="transmembrane region" description="Helical" evidence="6">
    <location>
        <begin position="188"/>
        <end position="206"/>
    </location>
</feature>
<dbReference type="GO" id="GO:0005886">
    <property type="term" value="C:plasma membrane"/>
    <property type="evidence" value="ECO:0007669"/>
    <property type="project" value="UniProtKB-SubCell"/>
</dbReference>
<keyword evidence="6" id="KW-0133">Cell shape</keyword>
<dbReference type="PANTHER" id="PTHR22926:SF5">
    <property type="entry name" value="PHOSPHO-N-ACETYLMURAMOYL-PENTAPEPTIDE-TRANSFERASE HOMOLOG"/>
    <property type="match status" value="1"/>
</dbReference>
<dbReference type="PANTHER" id="PTHR22926">
    <property type="entry name" value="PHOSPHO-N-ACETYLMURAMOYL-PENTAPEPTIDE-TRANSFERASE"/>
    <property type="match status" value="1"/>
</dbReference>
<feature type="transmembrane region" description="Helical" evidence="6">
    <location>
        <begin position="71"/>
        <end position="95"/>
    </location>
</feature>
<feature type="transmembrane region" description="Helical" evidence="6">
    <location>
        <begin position="213"/>
        <end position="232"/>
    </location>
</feature>
<dbReference type="Pfam" id="PF00953">
    <property type="entry name" value="Glycos_transf_4"/>
    <property type="match status" value="1"/>
</dbReference>
<keyword evidence="6" id="KW-0573">Peptidoglycan synthesis</keyword>
<accession>A0A1G1X2C1</accession>
<evidence type="ECO:0000256" key="3">
    <source>
        <dbReference type="ARBA" id="ARBA00022692"/>
    </source>
</evidence>
<comment type="pathway">
    <text evidence="6">Cell wall biogenesis; peptidoglycan biosynthesis.</text>
</comment>
<keyword evidence="6" id="KW-0131">Cell cycle</keyword>
<keyword evidence="6" id="KW-1003">Cell membrane</keyword>
<dbReference type="EC" id="2.7.8.13" evidence="6 7"/>
<keyword evidence="6" id="KW-0132">Cell division</keyword>
<keyword evidence="6 8" id="KW-0479">Metal-binding</keyword>
<feature type="transmembrane region" description="Helical" evidence="6">
    <location>
        <begin position="341"/>
        <end position="360"/>
    </location>
</feature>
<sequence>MEKLYLAMIAFADPSLVIDVTRVLGIGTLTFLVAFILTPFLTNILFAYKFGKNIRNSGNTPVYSKLHAKKAGTPVGGGIIVWATVTLLAIVFWIIKEIFPSTLTDALNFLTRPQTLLPLGALFASAIVGLLDDYLNVRGLGPNGGGLRMKHRLGLYTLVAAFGAWWFYTKLDWSILHVPGVGDFEIGWWYIPLFMLVIVSSAFSVNESDGLDGLAGGILLFCFGAYTALAFAMGRIELAMFCAAISGGLLTFLWFNVYPARFFMGDTGAMSLGTTLGVIAMLTNSALVLPIIAFPLVVESLSVIIQIISRKTRGKKVFLSAPIHHHFEALGWPETKVTMRFWIVSAVSASVGLAIGLLGMGGI</sequence>
<evidence type="ECO:0000313" key="9">
    <source>
        <dbReference type="EMBL" id="OGY34165.1"/>
    </source>
</evidence>
<evidence type="ECO:0000256" key="5">
    <source>
        <dbReference type="ARBA" id="ARBA00023136"/>
    </source>
</evidence>
<organism evidence="9 10">
    <name type="scientific">Candidatus Andersenbacteria bacterium RIFCSPHIGHO2_12_FULL_45_11</name>
    <dbReference type="NCBI Taxonomy" id="1797281"/>
    <lineage>
        <taxon>Bacteria</taxon>
        <taxon>Candidatus Anderseniibacteriota</taxon>
    </lineage>
</organism>
<evidence type="ECO:0000256" key="6">
    <source>
        <dbReference type="HAMAP-Rule" id="MF_00038"/>
    </source>
</evidence>
<feature type="binding site" evidence="8">
    <location>
        <position position="206"/>
    </location>
    <ligand>
        <name>Mg(2+)</name>
        <dbReference type="ChEBI" id="CHEBI:18420"/>
    </ligand>
</feature>
<feature type="transmembrane region" description="Helical" evidence="6">
    <location>
        <begin position="115"/>
        <end position="132"/>
    </location>
</feature>
<comment type="caution">
    <text evidence="9">The sequence shown here is derived from an EMBL/GenBank/DDBJ whole genome shotgun (WGS) entry which is preliminary data.</text>
</comment>
<keyword evidence="2 6" id="KW-0808">Transferase</keyword>
<proteinExistence type="inferred from homology"/>
<dbReference type="GO" id="GO:0046872">
    <property type="term" value="F:metal ion binding"/>
    <property type="evidence" value="ECO:0007669"/>
    <property type="project" value="UniProtKB-KW"/>
</dbReference>
<dbReference type="GO" id="GO:0008963">
    <property type="term" value="F:phospho-N-acetylmuramoyl-pentapeptide-transferase activity"/>
    <property type="evidence" value="ECO:0007669"/>
    <property type="project" value="UniProtKB-UniRule"/>
</dbReference>
<protein>
    <recommendedName>
        <fullName evidence="6 7">Phospho-N-acetylmuramoyl-pentapeptide-transferase</fullName>
        <ecNumber evidence="6 7">2.7.8.13</ecNumber>
    </recommendedName>
    <alternativeName>
        <fullName evidence="6">UDP-MurNAc-pentapeptide phosphotransferase</fullName>
    </alternativeName>
</protein>
<evidence type="ECO:0000313" key="10">
    <source>
        <dbReference type="Proteomes" id="UP000177528"/>
    </source>
</evidence>
<comment type="similarity">
    <text evidence="6">Belongs to the glycosyltransferase 4 family. MraY subfamily.</text>
</comment>
<feature type="binding site" evidence="8">
    <location>
        <position position="266"/>
    </location>
    <ligand>
        <name>Mg(2+)</name>
        <dbReference type="ChEBI" id="CHEBI:18420"/>
    </ligand>
</feature>
<dbReference type="InterPro" id="IPR000715">
    <property type="entry name" value="Glycosyl_transferase_4"/>
</dbReference>
<reference evidence="9 10" key="1">
    <citation type="journal article" date="2016" name="Nat. Commun.">
        <title>Thousands of microbial genomes shed light on interconnected biogeochemical processes in an aquifer system.</title>
        <authorList>
            <person name="Anantharaman K."/>
            <person name="Brown C.T."/>
            <person name="Hug L.A."/>
            <person name="Sharon I."/>
            <person name="Castelle C.J."/>
            <person name="Probst A.J."/>
            <person name="Thomas B.C."/>
            <person name="Singh A."/>
            <person name="Wilkins M.J."/>
            <person name="Karaoz U."/>
            <person name="Brodie E.L."/>
            <person name="Williams K.H."/>
            <person name="Hubbard S.S."/>
            <person name="Banfield J.F."/>
        </authorList>
    </citation>
    <scope>NUCLEOTIDE SEQUENCE [LARGE SCALE GENOMIC DNA]</scope>
</reference>
<dbReference type="GO" id="GO:0051992">
    <property type="term" value="F:UDP-N-acetylmuramoyl-L-alanyl-D-glutamyl-meso-2,6-diaminopimelyl-D-alanyl-D-alanine:undecaprenyl-phosphate transferase activity"/>
    <property type="evidence" value="ECO:0007669"/>
    <property type="project" value="RHEA"/>
</dbReference>
<evidence type="ECO:0000256" key="1">
    <source>
        <dbReference type="ARBA" id="ARBA00004141"/>
    </source>
</evidence>
<keyword evidence="5 6" id="KW-0472">Membrane</keyword>
<dbReference type="InterPro" id="IPR003524">
    <property type="entry name" value="PNAcMuramoyl-5peptid_Trfase"/>
</dbReference>
<dbReference type="HAMAP" id="MF_00038">
    <property type="entry name" value="MraY"/>
    <property type="match status" value="1"/>
</dbReference>
<dbReference type="CDD" id="cd06852">
    <property type="entry name" value="GT_MraY"/>
    <property type="match status" value="1"/>
</dbReference>
<dbReference type="AlphaFoldDB" id="A0A1G1X2C1"/>
<evidence type="ECO:0000256" key="2">
    <source>
        <dbReference type="ARBA" id="ARBA00022679"/>
    </source>
</evidence>
<dbReference type="GO" id="GO:0071555">
    <property type="term" value="P:cell wall organization"/>
    <property type="evidence" value="ECO:0007669"/>
    <property type="project" value="UniProtKB-KW"/>
</dbReference>
<dbReference type="GO" id="GO:0009252">
    <property type="term" value="P:peptidoglycan biosynthetic process"/>
    <property type="evidence" value="ECO:0007669"/>
    <property type="project" value="UniProtKB-UniRule"/>
</dbReference>
<keyword evidence="4 6" id="KW-1133">Transmembrane helix</keyword>
<evidence type="ECO:0000256" key="8">
    <source>
        <dbReference type="PIRSR" id="PIRSR600715-1"/>
    </source>
</evidence>
<dbReference type="EMBL" id="MHHR01000020">
    <property type="protein sequence ID" value="OGY34165.1"/>
    <property type="molecule type" value="Genomic_DNA"/>
</dbReference>
<dbReference type="NCBIfam" id="TIGR00445">
    <property type="entry name" value="mraY"/>
    <property type="match status" value="1"/>
</dbReference>
<evidence type="ECO:0000256" key="4">
    <source>
        <dbReference type="ARBA" id="ARBA00022989"/>
    </source>
</evidence>
<name>A0A1G1X2C1_9BACT</name>
<keyword evidence="6 8" id="KW-0460">Magnesium</keyword>
<keyword evidence="3 6" id="KW-0812">Transmembrane</keyword>
<feature type="transmembrane region" description="Helical" evidence="6">
    <location>
        <begin position="153"/>
        <end position="168"/>
    </location>
</feature>
<feature type="transmembrane region" description="Helical" evidence="6">
    <location>
        <begin position="238"/>
        <end position="255"/>
    </location>
</feature>
<comment type="cofactor">
    <cofactor evidence="6 8">
        <name>Mg(2+)</name>
        <dbReference type="ChEBI" id="CHEBI:18420"/>
    </cofactor>
</comment>
<feature type="transmembrane region" description="Helical" evidence="6">
    <location>
        <begin position="27"/>
        <end position="50"/>
    </location>
</feature>
<evidence type="ECO:0000256" key="7">
    <source>
        <dbReference type="NCBIfam" id="TIGR00445"/>
    </source>
</evidence>
<dbReference type="Proteomes" id="UP000177528">
    <property type="component" value="Unassembled WGS sequence"/>
</dbReference>
<gene>
    <name evidence="6" type="primary">mraY</name>
    <name evidence="9" type="ORF">A3D99_00400</name>
</gene>
<comment type="subcellular location">
    <subcellularLocation>
        <location evidence="6">Cell membrane</location>
        <topology evidence="6">Multi-pass membrane protein</topology>
    </subcellularLocation>
    <subcellularLocation>
        <location evidence="1">Membrane</location>
        <topology evidence="1">Multi-pass membrane protein</topology>
    </subcellularLocation>
</comment>
<feature type="transmembrane region" description="Helical" evidence="6">
    <location>
        <begin position="262"/>
        <end position="282"/>
    </location>
</feature>
<comment type="function">
    <text evidence="6">Catalyzes the initial step of the lipid cycle reactions in the biosynthesis of the cell wall peptidoglycan: transfers peptidoglycan precursor phospho-MurNAc-pentapeptide from UDP-MurNAc-pentapeptide onto the lipid carrier undecaprenyl phosphate, yielding undecaprenyl-pyrophosphoryl-MurNAc-pentapeptide, known as lipid I.</text>
</comment>
<keyword evidence="6" id="KW-0961">Cell wall biogenesis/degradation</keyword>
<dbReference type="GO" id="GO:0051301">
    <property type="term" value="P:cell division"/>
    <property type="evidence" value="ECO:0007669"/>
    <property type="project" value="UniProtKB-KW"/>
</dbReference>
<dbReference type="GO" id="GO:0008360">
    <property type="term" value="P:regulation of cell shape"/>
    <property type="evidence" value="ECO:0007669"/>
    <property type="project" value="UniProtKB-KW"/>
</dbReference>
<dbReference type="UniPathway" id="UPA00219"/>